<protein>
    <submittedName>
        <fullName evidence="1">Uncharacterized protein</fullName>
    </submittedName>
</protein>
<dbReference type="AlphaFoldDB" id="A0AAD4KK24"/>
<dbReference type="GeneID" id="70251253"/>
<dbReference type="EMBL" id="JAJTJA010000011">
    <property type="protein sequence ID" value="KAH8692078.1"/>
    <property type="molecule type" value="Genomic_DNA"/>
</dbReference>
<dbReference type="Proteomes" id="UP001201262">
    <property type="component" value="Unassembled WGS sequence"/>
</dbReference>
<accession>A0AAD4KK24</accession>
<organism evidence="1 2">
    <name type="scientific">Talaromyces proteolyticus</name>
    <dbReference type="NCBI Taxonomy" id="1131652"/>
    <lineage>
        <taxon>Eukaryota</taxon>
        <taxon>Fungi</taxon>
        <taxon>Dikarya</taxon>
        <taxon>Ascomycota</taxon>
        <taxon>Pezizomycotina</taxon>
        <taxon>Eurotiomycetes</taxon>
        <taxon>Eurotiomycetidae</taxon>
        <taxon>Eurotiales</taxon>
        <taxon>Trichocomaceae</taxon>
        <taxon>Talaromyces</taxon>
        <taxon>Talaromyces sect. Bacilispori</taxon>
    </lineage>
</organism>
<gene>
    <name evidence="1" type="ORF">BGW36DRAFT_431310</name>
</gene>
<name>A0AAD4KK24_9EURO</name>
<comment type="caution">
    <text evidence="1">The sequence shown here is derived from an EMBL/GenBank/DDBJ whole genome shotgun (WGS) entry which is preliminary data.</text>
</comment>
<dbReference type="RefSeq" id="XP_046068075.1">
    <property type="nucleotide sequence ID" value="XM_046220966.1"/>
</dbReference>
<proteinExistence type="predicted"/>
<evidence type="ECO:0000313" key="1">
    <source>
        <dbReference type="EMBL" id="KAH8692078.1"/>
    </source>
</evidence>
<reference evidence="1" key="1">
    <citation type="submission" date="2021-12" db="EMBL/GenBank/DDBJ databases">
        <title>Convergent genome expansion in fungi linked to evolution of root-endophyte symbiosis.</title>
        <authorList>
            <consortium name="DOE Joint Genome Institute"/>
            <person name="Ke Y.-H."/>
            <person name="Bonito G."/>
            <person name="Liao H.-L."/>
            <person name="Looney B."/>
            <person name="Rojas-Flechas A."/>
            <person name="Nash J."/>
            <person name="Hameed K."/>
            <person name="Schadt C."/>
            <person name="Martin F."/>
            <person name="Crous P.W."/>
            <person name="Miettinen O."/>
            <person name="Magnuson J.K."/>
            <person name="Labbe J."/>
            <person name="Jacobson D."/>
            <person name="Doktycz M.J."/>
            <person name="Veneault-Fourrey C."/>
            <person name="Kuo A."/>
            <person name="Mondo S."/>
            <person name="Calhoun S."/>
            <person name="Riley R."/>
            <person name="Ohm R."/>
            <person name="LaButti K."/>
            <person name="Andreopoulos B."/>
            <person name="Pangilinan J."/>
            <person name="Nolan M."/>
            <person name="Tritt A."/>
            <person name="Clum A."/>
            <person name="Lipzen A."/>
            <person name="Daum C."/>
            <person name="Barry K."/>
            <person name="Grigoriev I.V."/>
            <person name="Vilgalys R."/>
        </authorList>
    </citation>
    <scope>NUCLEOTIDE SEQUENCE</scope>
    <source>
        <strain evidence="1">PMI_201</strain>
    </source>
</reference>
<sequence>MPRPIATIPTSLLFKARKKHALPRLEIMLNPQTFRAYLERGAHFSYELEIISDATLTVTEPVYNTFKTFPLTLCMIGAIISLPSNDETLSVLENIVLCPSERVFTWQAFWILNLCDMGATTAVDTMKHFSAADKEVPKRWSASVSDIAAIPIFYLEQASNALDIINGDKNGVLVANSICQKSYLDLGRALGDAVGALDGPEHAEAVGITGLTVSTICSKAKMGLSVTSFIIKYV</sequence>
<evidence type="ECO:0000313" key="2">
    <source>
        <dbReference type="Proteomes" id="UP001201262"/>
    </source>
</evidence>
<keyword evidence="2" id="KW-1185">Reference proteome</keyword>